<keyword evidence="4" id="KW-1185">Reference proteome</keyword>
<gene>
    <name evidence="3" type="ORF">AACH11_05300</name>
</gene>
<dbReference type="Pfam" id="PF01047">
    <property type="entry name" value="MarR"/>
    <property type="match status" value="1"/>
</dbReference>
<dbReference type="Proteomes" id="UP001368500">
    <property type="component" value="Unassembled WGS sequence"/>
</dbReference>
<feature type="domain" description="HTH marR-type" evidence="2">
    <location>
        <begin position="36"/>
        <end position="165"/>
    </location>
</feature>
<name>A0ABU9B671_9BURK</name>
<dbReference type="RefSeq" id="WP_341373156.1">
    <property type="nucleotide sequence ID" value="NZ_JBBUTF010000004.1"/>
</dbReference>
<dbReference type="InterPro" id="IPR000835">
    <property type="entry name" value="HTH_MarR-typ"/>
</dbReference>
<dbReference type="EMBL" id="JBBUTF010000004">
    <property type="protein sequence ID" value="MEK8025372.1"/>
    <property type="molecule type" value="Genomic_DNA"/>
</dbReference>
<dbReference type="PROSITE" id="PS50995">
    <property type="entry name" value="HTH_MARR_2"/>
    <property type="match status" value="1"/>
</dbReference>
<organism evidence="3 4">
    <name type="scientific">Pseudaquabacterium rugosum</name>
    <dbReference type="NCBI Taxonomy" id="2984194"/>
    <lineage>
        <taxon>Bacteria</taxon>
        <taxon>Pseudomonadati</taxon>
        <taxon>Pseudomonadota</taxon>
        <taxon>Betaproteobacteria</taxon>
        <taxon>Burkholderiales</taxon>
        <taxon>Sphaerotilaceae</taxon>
        <taxon>Pseudaquabacterium</taxon>
    </lineage>
</organism>
<dbReference type="InterPro" id="IPR039422">
    <property type="entry name" value="MarR/SlyA-like"/>
</dbReference>
<evidence type="ECO:0000313" key="3">
    <source>
        <dbReference type="EMBL" id="MEK8025372.1"/>
    </source>
</evidence>
<sequence length="186" mass="19810">MASGPQRELKPARPGAPPASGRAAVAQRVAAQPGLRAQPGHLIRRAHQMAVARFAEAVGRDITPLQYAVLLCLHERPGIDQVTLAAEVALDNSTTADLAVRLESKGWITRELLPRRQRALRLTDEGLAQLARLTPAIAQLQQRQLAGLSAAEAQQLMVLLERFVLGAEASGADAPTGPDIPPPDQP</sequence>
<evidence type="ECO:0000256" key="1">
    <source>
        <dbReference type="SAM" id="MobiDB-lite"/>
    </source>
</evidence>
<dbReference type="PANTHER" id="PTHR33164:SF95">
    <property type="entry name" value="TRANSCRIPTIONAL REGULATOR"/>
    <property type="match status" value="1"/>
</dbReference>
<comment type="caution">
    <text evidence="3">The sequence shown here is derived from an EMBL/GenBank/DDBJ whole genome shotgun (WGS) entry which is preliminary data.</text>
</comment>
<dbReference type="Gene3D" id="1.10.10.10">
    <property type="entry name" value="Winged helix-like DNA-binding domain superfamily/Winged helix DNA-binding domain"/>
    <property type="match status" value="1"/>
</dbReference>
<dbReference type="PANTHER" id="PTHR33164">
    <property type="entry name" value="TRANSCRIPTIONAL REGULATOR, MARR FAMILY"/>
    <property type="match status" value="1"/>
</dbReference>
<dbReference type="SUPFAM" id="SSF46785">
    <property type="entry name" value="Winged helix' DNA-binding domain"/>
    <property type="match status" value="1"/>
</dbReference>
<dbReference type="SMART" id="SM00347">
    <property type="entry name" value="HTH_MARR"/>
    <property type="match status" value="1"/>
</dbReference>
<dbReference type="InterPro" id="IPR036388">
    <property type="entry name" value="WH-like_DNA-bd_sf"/>
</dbReference>
<protein>
    <submittedName>
        <fullName evidence="3">MarR family transcriptional regulator</fullName>
    </submittedName>
</protein>
<proteinExistence type="predicted"/>
<evidence type="ECO:0000313" key="4">
    <source>
        <dbReference type="Proteomes" id="UP001368500"/>
    </source>
</evidence>
<feature type="region of interest" description="Disordered" evidence="1">
    <location>
        <begin position="1"/>
        <end position="20"/>
    </location>
</feature>
<evidence type="ECO:0000259" key="2">
    <source>
        <dbReference type="PROSITE" id="PS50995"/>
    </source>
</evidence>
<dbReference type="InterPro" id="IPR036390">
    <property type="entry name" value="WH_DNA-bd_sf"/>
</dbReference>
<reference evidence="3 4" key="1">
    <citation type="submission" date="2024-04" db="EMBL/GenBank/DDBJ databases">
        <title>Novel species of the genus Ideonella isolated from streams.</title>
        <authorList>
            <person name="Lu H."/>
        </authorList>
    </citation>
    <scope>NUCLEOTIDE SEQUENCE [LARGE SCALE GENOMIC DNA]</scope>
    <source>
        <strain evidence="3 4">BYS139W</strain>
    </source>
</reference>
<accession>A0ABU9B671</accession>